<name>A0A0B4CZC0_9MICO</name>
<sequence length="72" mass="7396">MSGHLEVGVDEPAAAGPVEESVCDEARGVSAGDPVVEVALRQILEVDFPLGEPVEELDSDGDALLAAQEHSA</sequence>
<gene>
    <name evidence="2" type="ORF">RM52_10270</name>
</gene>
<feature type="region of interest" description="Disordered" evidence="1">
    <location>
        <begin position="1"/>
        <end position="20"/>
    </location>
</feature>
<accession>A0A0B4CZC0</accession>
<evidence type="ECO:0000313" key="3">
    <source>
        <dbReference type="Proteomes" id="UP000031202"/>
    </source>
</evidence>
<protein>
    <submittedName>
        <fullName evidence="2">Uncharacterized protein</fullName>
    </submittedName>
</protein>
<reference evidence="2 3" key="1">
    <citation type="submission" date="2014-12" db="EMBL/GenBank/DDBJ databases">
        <title>Genome sequencing of Microbacterium hominis TPW29.</title>
        <authorList>
            <person name="Tan P.W."/>
            <person name="Chan K.-G."/>
        </authorList>
    </citation>
    <scope>NUCLEOTIDE SEQUENCE [LARGE SCALE GENOMIC DNA]</scope>
    <source>
        <strain evidence="2 3">TPW29</strain>
    </source>
</reference>
<dbReference type="EMBL" id="JWSZ01000012">
    <property type="protein sequence ID" value="KIC57395.1"/>
    <property type="molecule type" value="Genomic_DNA"/>
</dbReference>
<evidence type="ECO:0000256" key="1">
    <source>
        <dbReference type="SAM" id="MobiDB-lite"/>
    </source>
</evidence>
<comment type="caution">
    <text evidence="2">The sequence shown here is derived from an EMBL/GenBank/DDBJ whole genome shotgun (WGS) entry which is preliminary data.</text>
</comment>
<dbReference type="Proteomes" id="UP000031202">
    <property type="component" value="Unassembled WGS sequence"/>
</dbReference>
<dbReference type="AlphaFoldDB" id="A0A0B4CZC0"/>
<proteinExistence type="predicted"/>
<organism evidence="2 3">
    <name type="scientific">Microbacterium hominis</name>
    <dbReference type="NCBI Taxonomy" id="162426"/>
    <lineage>
        <taxon>Bacteria</taxon>
        <taxon>Bacillati</taxon>
        <taxon>Actinomycetota</taxon>
        <taxon>Actinomycetes</taxon>
        <taxon>Micrococcales</taxon>
        <taxon>Microbacteriaceae</taxon>
        <taxon>Microbacterium</taxon>
    </lineage>
</organism>
<evidence type="ECO:0000313" key="2">
    <source>
        <dbReference type="EMBL" id="KIC57395.1"/>
    </source>
</evidence>